<comment type="caution">
    <text evidence="3">The sequence shown here is derived from an EMBL/GenBank/DDBJ whole genome shotgun (WGS) entry which is preliminary data.</text>
</comment>
<feature type="region of interest" description="Disordered" evidence="1">
    <location>
        <begin position="125"/>
        <end position="146"/>
    </location>
</feature>
<evidence type="ECO:0000313" key="4">
    <source>
        <dbReference type="Proteomes" id="UP001165143"/>
    </source>
</evidence>
<dbReference type="SUPFAM" id="SSF54427">
    <property type="entry name" value="NTF2-like"/>
    <property type="match status" value="1"/>
</dbReference>
<sequence>MLEHYHRALVSMSADDLADLYAPDATHEFPFPFPGMPNCYKGREQVRAGFRAAWQHSPATPAGLRDVTVHPTADATVLIAEQTVTGTVATTGEPFAFPGILVLHVEDGRITHVRDYMDALTITRTLRRDPGPGPASAQAERSGMNR</sequence>
<dbReference type="InterPro" id="IPR032710">
    <property type="entry name" value="NTF2-like_dom_sf"/>
</dbReference>
<evidence type="ECO:0000256" key="1">
    <source>
        <dbReference type="SAM" id="MobiDB-lite"/>
    </source>
</evidence>
<dbReference type="Proteomes" id="UP001165143">
    <property type="component" value="Unassembled WGS sequence"/>
</dbReference>
<dbReference type="CDD" id="cd00531">
    <property type="entry name" value="NTF2_like"/>
    <property type="match status" value="1"/>
</dbReference>
<dbReference type="Gene3D" id="3.10.450.50">
    <property type="match status" value="1"/>
</dbReference>
<gene>
    <name evidence="3" type="ORF">Kpho01_30140</name>
</gene>
<dbReference type="InterPro" id="IPR037401">
    <property type="entry name" value="SnoaL-like"/>
</dbReference>
<evidence type="ECO:0000259" key="2">
    <source>
        <dbReference type="Pfam" id="PF12680"/>
    </source>
</evidence>
<name>A0A9W6UP65_9ACTN</name>
<feature type="domain" description="SnoaL-like" evidence="2">
    <location>
        <begin position="3"/>
        <end position="112"/>
    </location>
</feature>
<evidence type="ECO:0000313" key="3">
    <source>
        <dbReference type="EMBL" id="GLW55003.1"/>
    </source>
</evidence>
<protein>
    <recommendedName>
        <fullName evidence="2">SnoaL-like domain-containing protein</fullName>
    </recommendedName>
</protein>
<dbReference type="EMBL" id="BSRX01000016">
    <property type="protein sequence ID" value="GLW55003.1"/>
    <property type="molecule type" value="Genomic_DNA"/>
</dbReference>
<dbReference type="Pfam" id="PF12680">
    <property type="entry name" value="SnoaL_2"/>
    <property type="match status" value="1"/>
</dbReference>
<accession>A0A9W6UP65</accession>
<proteinExistence type="predicted"/>
<dbReference type="AlphaFoldDB" id="A0A9W6UP65"/>
<organism evidence="3 4">
    <name type="scientific">Kitasatospora phosalacinea</name>
    <dbReference type="NCBI Taxonomy" id="2065"/>
    <lineage>
        <taxon>Bacteria</taxon>
        <taxon>Bacillati</taxon>
        <taxon>Actinomycetota</taxon>
        <taxon>Actinomycetes</taxon>
        <taxon>Kitasatosporales</taxon>
        <taxon>Streptomycetaceae</taxon>
        <taxon>Kitasatospora</taxon>
    </lineage>
</organism>
<reference evidence="3" key="1">
    <citation type="submission" date="2023-02" db="EMBL/GenBank/DDBJ databases">
        <title>Kitasatospora phosalacinea NBRC 14362.</title>
        <authorList>
            <person name="Ichikawa N."/>
            <person name="Sato H."/>
            <person name="Tonouchi N."/>
        </authorList>
    </citation>
    <scope>NUCLEOTIDE SEQUENCE</scope>
    <source>
        <strain evidence="3">NBRC 14362</strain>
    </source>
</reference>